<reference evidence="2 4" key="1">
    <citation type="journal article" date="2009" name="Genome Res.">
        <title>Whole genome sequence of Desulfovibrio magneticus strain RS-1 revealed common gene clusters in magnetotactic bacteria.</title>
        <authorList>
            <person name="Nakazawa H."/>
            <person name="Arakaki A."/>
            <person name="Narita-Yamada S."/>
            <person name="Yashiro I."/>
            <person name="Jinno K."/>
            <person name="Aoki N."/>
            <person name="Tsuruyama A."/>
            <person name="Okamura Y."/>
            <person name="Tanikawa S."/>
            <person name="Fujita N."/>
            <person name="Takeyama H."/>
            <person name="Matsunaga T."/>
        </authorList>
    </citation>
    <scope>NUCLEOTIDE SEQUENCE [LARGE SCALE GENOMIC DNA]</scope>
    <source>
        <strain evidence="4">ATCC 700980 / DSM 13731 / RS-1</strain>
        <strain evidence="2">RS-1</strain>
    </source>
</reference>
<dbReference type="eggNOG" id="COG3293">
    <property type="taxonomic scope" value="Bacteria"/>
</dbReference>
<dbReference type="RefSeq" id="WP_015862364.1">
    <property type="nucleotide sequence ID" value="NC_012796.1"/>
</dbReference>
<dbReference type="Pfam" id="PF13340">
    <property type="entry name" value="DUF4096"/>
    <property type="match status" value="1"/>
</dbReference>
<dbReference type="InterPro" id="IPR052909">
    <property type="entry name" value="Transposase_6_like"/>
</dbReference>
<dbReference type="PANTHER" id="PTHR46637">
    <property type="entry name" value="TIS1421-TRANSPOSASE PROTEIN A"/>
    <property type="match status" value="1"/>
</dbReference>
<gene>
    <name evidence="2" type="ordered locus">DMR_37310</name>
    <name evidence="3" type="ordered locus">DMR_46070</name>
</gene>
<organism evidence="2 4">
    <name type="scientific">Solidesulfovibrio magneticus (strain ATCC 700980 / DSM 13731 / RS-1)</name>
    <name type="common">Desulfovibrio magneticus</name>
    <dbReference type="NCBI Taxonomy" id="573370"/>
    <lineage>
        <taxon>Bacteria</taxon>
        <taxon>Pseudomonadati</taxon>
        <taxon>Thermodesulfobacteriota</taxon>
        <taxon>Desulfovibrionia</taxon>
        <taxon>Desulfovibrionales</taxon>
        <taxon>Desulfovibrionaceae</taxon>
        <taxon>Solidesulfovibrio</taxon>
    </lineage>
</organism>
<evidence type="ECO:0000313" key="3">
    <source>
        <dbReference type="EMBL" id="BAH78098.1"/>
    </source>
</evidence>
<dbReference type="EMBL" id="AP010904">
    <property type="protein sequence ID" value="BAH78098.1"/>
    <property type="molecule type" value="Genomic_DNA"/>
</dbReference>
<dbReference type="STRING" id="573370.DMR_37310"/>
<dbReference type="Proteomes" id="UP000009071">
    <property type="component" value="Chromosome"/>
</dbReference>
<evidence type="ECO:0000313" key="2">
    <source>
        <dbReference type="EMBL" id="BAH77222.1"/>
    </source>
</evidence>
<dbReference type="HOGENOM" id="CLU_055261_2_2_7"/>
<sequence>MSTPYDFTELPDELWAQLEPLLDPFKRKRSGGSAPISSRNIMNGIIFRLKTGCQWSMIPRSYGSKSAIHEHYRRWARRGVFDQLMKICLENYHLQQGLHFSWQSMDGSLIQAPVRTKKRSG</sequence>
<accession>C4XM94</accession>
<evidence type="ECO:0000313" key="4">
    <source>
        <dbReference type="Proteomes" id="UP000009071"/>
    </source>
</evidence>
<dbReference type="OrthoDB" id="1551210at2"/>
<protein>
    <submittedName>
        <fullName evidence="2">Putative transposase orfA for insertion sequence element</fullName>
    </submittedName>
</protein>
<evidence type="ECO:0000259" key="1">
    <source>
        <dbReference type="Pfam" id="PF13340"/>
    </source>
</evidence>
<dbReference type="AlphaFoldDB" id="C4XM94"/>
<feature type="domain" description="Insertion element IS402-like" evidence="1">
    <location>
        <begin position="10"/>
        <end position="85"/>
    </location>
</feature>
<dbReference type="KEGG" id="dma:DMR_46070"/>
<dbReference type="InterPro" id="IPR025161">
    <property type="entry name" value="IS402-like_dom"/>
</dbReference>
<dbReference type="KEGG" id="dma:DMR_37310"/>
<dbReference type="PANTHER" id="PTHR46637:SF1">
    <property type="entry name" value="BLL5188 PROTEIN"/>
    <property type="match status" value="1"/>
</dbReference>
<keyword evidence="4" id="KW-1185">Reference proteome</keyword>
<name>C4XM94_SOLM1</name>
<dbReference type="EMBL" id="AP010904">
    <property type="protein sequence ID" value="BAH77222.1"/>
    <property type="molecule type" value="Genomic_DNA"/>
</dbReference>
<proteinExistence type="predicted"/>